<comment type="caution">
    <text evidence="2">The sequence shown here is derived from an EMBL/GenBank/DDBJ whole genome shotgun (WGS) entry which is preliminary data.</text>
</comment>
<evidence type="ECO:0008006" key="4">
    <source>
        <dbReference type="Google" id="ProtNLM"/>
    </source>
</evidence>
<organism evidence="2 3">
    <name type="scientific">Nonlabens mediterrranea</name>
    <dbReference type="NCBI Taxonomy" id="1419947"/>
    <lineage>
        <taxon>Bacteria</taxon>
        <taxon>Pseudomonadati</taxon>
        <taxon>Bacteroidota</taxon>
        <taxon>Flavobacteriia</taxon>
        <taxon>Flavobacteriales</taxon>
        <taxon>Flavobacteriaceae</taxon>
        <taxon>Nonlabens</taxon>
    </lineage>
</organism>
<evidence type="ECO:0000313" key="3">
    <source>
        <dbReference type="Proteomes" id="UP001194729"/>
    </source>
</evidence>
<accession>A0ABS0ABF3</accession>
<sequence length="162" mass="17508">QGTANASFIEQTGTDVANRNSVDVLQWGNVQPSISGHLNYSDIKQDGAGNMFMATQQGDENEILGLQNGLDNVAFVQQGANTPQQAQNNLAIVDQDGKGNDAEIQQRYDDNEASILQRNDQIAGVGNRSYQDQRSNPNQSAGQVAIGEQWGDDNEAIQIQDS</sequence>
<feature type="region of interest" description="Disordered" evidence="1">
    <location>
        <begin position="125"/>
        <end position="153"/>
    </location>
</feature>
<feature type="non-terminal residue" evidence="2">
    <location>
        <position position="162"/>
    </location>
</feature>
<keyword evidence="3" id="KW-1185">Reference proteome</keyword>
<feature type="non-terminal residue" evidence="2">
    <location>
        <position position="1"/>
    </location>
</feature>
<reference evidence="2 3" key="1">
    <citation type="submission" date="2020-11" db="EMBL/GenBank/DDBJ databases">
        <title>P. mediterranea TC4 genome.</title>
        <authorList>
            <person name="Molmeret M."/>
        </authorList>
    </citation>
    <scope>NUCLEOTIDE SEQUENCE [LARGE SCALE GENOMIC DNA]</scope>
    <source>
        <strain evidence="2 3">TC4</strain>
    </source>
</reference>
<protein>
    <recommendedName>
        <fullName evidence="4">Curlin</fullName>
    </recommendedName>
</protein>
<evidence type="ECO:0000313" key="2">
    <source>
        <dbReference type="EMBL" id="MBF4986639.1"/>
    </source>
</evidence>
<proteinExistence type="predicted"/>
<name>A0ABS0ABF3_9FLAO</name>
<dbReference type="EMBL" id="JADKYU010001370">
    <property type="protein sequence ID" value="MBF4986639.1"/>
    <property type="molecule type" value="Genomic_DNA"/>
</dbReference>
<gene>
    <name evidence="2" type="ORF">FNJ87_20755</name>
</gene>
<evidence type="ECO:0000256" key="1">
    <source>
        <dbReference type="SAM" id="MobiDB-lite"/>
    </source>
</evidence>
<feature type="compositionally biased region" description="Polar residues" evidence="1">
    <location>
        <begin position="128"/>
        <end position="142"/>
    </location>
</feature>
<dbReference type="Proteomes" id="UP001194729">
    <property type="component" value="Unassembled WGS sequence"/>
</dbReference>